<dbReference type="KEGG" id="pis:Pisl_1991"/>
<dbReference type="RefSeq" id="WP_011763713.1">
    <property type="nucleotide sequence ID" value="NC_008701.1"/>
</dbReference>
<dbReference type="STRING" id="384616.Pisl_1991"/>
<dbReference type="GeneID" id="4616783"/>
<organism evidence="1 2">
    <name type="scientific">Pyrobaculum islandicum (strain DSM 4184 / JCM 9189 / GEO3)</name>
    <dbReference type="NCBI Taxonomy" id="384616"/>
    <lineage>
        <taxon>Archaea</taxon>
        <taxon>Thermoproteota</taxon>
        <taxon>Thermoprotei</taxon>
        <taxon>Thermoproteales</taxon>
        <taxon>Thermoproteaceae</taxon>
        <taxon>Pyrobaculum</taxon>
    </lineage>
</organism>
<accession>A1RW06</accession>
<protein>
    <submittedName>
        <fullName evidence="1">Uncharacterized protein</fullName>
    </submittedName>
</protein>
<dbReference type="EMBL" id="CP000504">
    <property type="protein sequence ID" value="ABL89138.1"/>
    <property type="molecule type" value="Genomic_DNA"/>
</dbReference>
<dbReference type="HOGENOM" id="CLU_1485942_0_0_2"/>
<reference evidence="1" key="1">
    <citation type="submission" date="2006-12" db="EMBL/GenBank/DDBJ databases">
        <title>Complete sequence of Pyrobaculum islandicum DSM 4184.</title>
        <authorList>
            <person name="Copeland A."/>
            <person name="Lucas S."/>
            <person name="Lapidus A."/>
            <person name="Barry K."/>
            <person name="Detter J.C."/>
            <person name="Glavina del Rio T."/>
            <person name="Dalin E."/>
            <person name="Tice H."/>
            <person name="Pitluck S."/>
            <person name="Meincke L."/>
            <person name="Brettin T."/>
            <person name="Bruce D."/>
            <person name="Han C."/>
            <person name="Tapia R."/>
            <person name="Gilna P."/>
            <person name="Schmutz J."/>
            <person name="Larimer F."/>
            <person name="Land M."/>
            <person name="Hauser L."/>
            <person name="Kyrpides N."/>
            <person name="Mikhailova N."/>
            <person name="Cozen A.E."/>
            <person name="Fitz-Gibbon S.T."/>
            <person name="House C.H."/>
            <person name="Saltikov C."/>
            <person name="Lowe T."/>
            <person name="Richardson P."/>
        </authorList>
    </citation>
    <scope>NUCLEOTIDE SEQUENCE [LARGE SCALE GENOMIC DNA]</scope>
    <source>
        <strain evidence="1">DSM 4184</strain>
    </source>
</reference>
<dbReference type="Proteomes" id="UP000002595">
    <property type="component" value="Chromosome"/>
</dbReference>
<gene>
    <name evidence="1" type="ordered locus">Pisl_1991</name>
</gene>
<proteinExistence type="predicted"/>
<dbReference type="AlphaFoldDB" id="A1RW06"/>
<dbReference type="eggNOG" id="arCOG00742">
    <property type="taxonomic scope" value="Archaea"/>
</dbReference>
<evidence type="ECO:0000313" key="2">
    <source>
        <dbReference type="Proteomes" id="UP000002595"/>
    </source>
</evidence>
<sequence length="162" mass="18014">MSVTWVLRKALELGVFSVYRLARLSPFSNSTVYYAVERLSREGAVRCASGVCKTEAGAYLAYYRSFGCDDILTAAVRREFGKFDRDEICSFFELMRGMRGGTWLDLAAVAVLRGARNRLVAAVAAKYGVEIDGLHRGIYINGVFAGYCKRCGLVVLPCRIER</sequence>
<dbReference type="OrthoDB" id="27411at2157"/>
<name>A1RW06_PYRIL</name>
<evidence type="ECO:0000313" key="1">
    <source>
        <dbReference type="EMBL" id="ABL89138.1"/>
    </source>
</evidence>
<keyword evidence="2" id="KW-1185">Reference proteome</keyword>